<keyword evidence="2" id="KW-1185">Reference proteome</keyword>
<accession>A0A540X2X0</accession>
<evidence type="ECO:0000313" key="1">
    <source>
        <dbReference type="EMBL" id="TQF15580.1"/>
    </source>
</evidence>
<dbReference type="OrthoDB" id="5504658at2"/>
<organism evidence="1 2">
    <name type="scientific">Myxococcus llanfairpwllgwyngyllgogerychwyrndrobwllllantysiliogogogochensis</name>
    <dbReference type="NCBI Taxonomy" id="2590453"/>
    <lineage>
        <taxon>Bacteria</taxon>
        <taxon>Pseudomonadati</taxon>
        <taxon>Myxococcota</taxon>
        <taxon>Myxococcia</taxon>
        <taxon>Myxococcales</taxon>
        <taxon>Cystobacterineae</taxon>
        <taxon>Myxococcaceae</taxon>
        <taxon>Myxococcus</taxon>
    </lineage>
</organism>
<reference evidence="1 2" key="1">
    <citation type="submission" date="2019-06" db="EMBL/GenBank/DDBJ databases">
        <authorList>
            <person name="Livingstone P."/>
            <person name="Whitworth D."/>
        </authorList>
    </citation>
    <scope>NUCLEOTIDE SEQUENCE [LARGE SCALE GENOMIC DNA]</scope>
    <source>
        <strain evidence="1 2">AM401</strain>
    </source>
</reference>
<evidence type="ECO:0008006" key="3">
    <source>
        <dbReference type="Google" id="ProtNLM"/>
    </source>
</evidence>
<name>A0A540X2X0_9BACT</name>
<comment type="caution">
    <text evidence="1">The sequence shown here is derived from an EMBL/GenBank/DDBJ whole genome shotgun (WGS) entry which is preliminary data.</text>
</comment>
<sequence>MRPSSPWCLAVLCALVACGEATEEELNGVEALSEASQSLNGACDDTRLAWASAGDPSNICAVPWQYGLDCNKSGTNVTCGPSTGFETMTCYDYPTCRLPQFGVQGRATTNFSQTVTSCTAYTEQECRPKPHTPDVELCTDVTRFNCATQCLAAANAKRNSLPLADRNLVVIQSVQGATEREVNSGSCTFTLTLWPTYIAKADPACGASTGNHSCPDPSKPIYPTCRHNNFGNDVATACNANPLFHPADTSLNSVKLAAAAKWAAMTPKNYEPSPLYVQQPLCRTCDHLTLTAASTAVQVTAKYDCLVQQGLASGLPAGAGGAQLRTEVVSRLKLLFELHGHQLTPAQVQFIRGLYLSDPSANTNCSAGFIPPSTPGCGTSLTALNASMDLCTRLSSSHVPGISARSQAAYCVGLASQVAAVPAGVCQGDVYREKYHAMWLKLYERTLSDIRRDDVPNDTLQRKVPNADDVRTHLKSISDWYAVQQAQMFPGALNSPTLMKQLSETFGMFWKVAYENALLNVNGLPLHAQPLNAGLLVDQAVLKATLTGTPAMSGPPLLMLLGDGFSGLFQRMEDFSYLHDLGCRFKGCAAGTVDTETGELWALFGAVPEATTLQAAISAANKLNTAGEDHAGWVSVFGLLHSNHVTFTQAVLSATGETTYSPALLKSGAAGAPPPLARWAQLVEKADAYSSSYAKSGFFVSTTRDTLKTGTEEYKANFINDVVATRKSALTTALNEFTQHRAALINEVLGEVANAANQKTVRTTLARKLNEFYSLNADLVGLQDNLEIQRMQFSDFAAAFNTTLENESPNLGTDIQRGPVQVLSIGADEARWSPGGTFNILSLAVRQPGPGGVGGPQAFGIPALRGELLNFEVSGEYTPSCAISGAMLPHPSSGTPSAINLGNGQALTGPGGYTVTYSGSGYEAESANLSMFSKSSVETRLCAGVKTEAGAEFFGNGTTAYVSAEACVNNSTGIEGTFDQQSGSEQRSTASFSMGLRLPNTPFPNAPVGSLLLVAMTPGGTGRNHIRDVQVLQSPHTGVVVEADTDYFLVVNDVGSCADDLSHRLTVKSVRLMPTGEAARALGKAMATVMTELRGATPAYVEQGRVTSSELEALRVTAESRLLQQYSVECPGCQMSGMPDIFSALFVSFATQELARLERLVQLRTVERAIELQLLDIQSLADDLTMGANQARLLRLLPLWRLRNLDGEELRDKSRALTGLVTEYLYPTLDLRHPSSLVGLKTNADINALLQANWSDDFTVLADKALAAVTAVEGALAQARITDKLPKDVALAFAFPNPAFNMPTQWHAANPERSETLWNTLLLGTGEVSITLTPDDLYSVGGQGGALLCQHHMPIIKNLGVQVVRPFSSTNASDSQAGLTVPVRWGDVLAYPSTAGIKNYVMLNQDFLVGAPHLLFGNDIEVLTLFAQDLQQPFATIAGNGLSPFGTFNIRLGNVPPALFAEASALVITMKVDVLELATPVSGVTVCQ</sequence>
<gene>
    <name evidence="1" type="ORF">FJV41_12770</name>
</gene>
<dbReference type="RefSeq" id="WP_141642734.1">
    <property type="nucleotide sequence ID" value="NZ_VIFM01000040.1"/>
</dbReference>
<dbReference type="EMBL" id="VIFM01000040">
    <property type="protein sequence ID" value="TQF15580.1"/>
    <property type="molecule type" value="Genomic_DNA"/>
</dbReference>
<protein>
    <recommendedName>
        <fullName evidence="3">Lipoprotein</fullName>
    </recommendedName>
</protein>
<dbReference type="Proteomes" id="UP000315369">
    <property type="component" value="Unassembled WGS sequence"/>
</dbReference>
<evidence type="ECO:0000313" key="2">
    <source>
        <dbReference type="Proteomes" id="UP000315369"/>
    </source>
</evidence>
<dbReference type="PROSITE" id="PS51257">
    <property type="entry name" value="PROKAR_LIPOPROTEIN"/>
    <property type="match status" value="1"/>
</dbReference>
<proteinExistence type="predicted"/>